<name>A0ABQ6P7N0_9SPHN</name>
<dbReference type="Proteomes" id="UP001187221">
    <property type="component" value="Unassembled WGS sequence"/>
</dbReference>
<organism evidence="1 2">
    <name type="scientific">Novosphingobium pituita</name>
    <dbReference type="NCBI Taxonomy" id="3056842"/>
    <lineage>
        <taxon>Bacteria</taxon>
        <taxon>Pseudomonadati</taxon>
        <taxon>Pseudomonadota</taxon>
        <taxon>Alphaproteobacteria</taxon>
        <taxon>Sphingomonadales</taxon>
        <taxon>Sphingomonadaceae</taxon>
        <taxon>Novosphingobium</taxon>
    </lineage>
</organism>
<evidence type="ECO:0000313" key="2">
    <source>
        <dbReference type="Proteomes" id="UP001187221"/>
    </source>
</evidence>
<sequence length="65" mass="6609">MGLFRKDFFRSLLVGFVIGTVGMGVTMMSEARTLALAATSSPAAARAAAPMAPTMSSVALASASR</sequence>
<dbReference type="EMBL" id="BTFW01000001">
    <property type="protein sequence ID" value="GMM61232.1"/>
    <property type="molecule type" value="Genomic_DNA"/>
</dbReference>
<gene>
    <name evidence="1" type="ORF">NUTIK01_20090</name>
</gene>
<comment type="caution">
    <text evidence="1">The sequence shown here is derived from an EMBL/GenBank/DDBJ whole genome shotgun (WGS) entry which is preliminary data.</text>
</comment>
<keyword evidence="2" id="KW-1185">Reference proteome</keyword>
<proteinExistence type="predicted"/>
<reference evidence="1 2" key="1">
    <citation type="submission" date="2023-06" db="EMBL/GenBank/DDBJ databases">
        <title>Draft genome sequence of Novosphingobium sp. strain IK01.</title>
        <authorList>
            <person name="Hatamoto M."/>
            <person name="Ikarashi T."/>
            <person name="Yamaguchi T."/>
        </authorList>
    </citation>
    <scope>NUCLEOTIDE SEQUENCE [LARGE SCALE GENOMIC DNA]</scope>
    <source>
        <strain evidence="1 2">IK01</strain>
    </source>
</reference>
<accession>A0ABQ6P7N0</accession>
<protein>
    <submittedName>
        <fullName evidence="1">Uncharacterized protein</fullName>
    </submittedName>
</protein>
<evidence type="ECO:0000313" key="1">
    <source>
        <dbReference type="EMBL" id="GMM61232.1"/>
    </source>
</evidence>
<dbReference type="RefSeq" id="WP_317974940.1">
    <property type="nucleotide sequence ID" value="NZ_BTFW01000001.1"/>
</dbReference>